<comment type="caution">
    <text evidence="1">Lacks conserved residue(s) required for the propagation of feature annotation.</text>
</comment>
<protein>
    <recommendedName>
        <fullName evidence="2">Peptidase M12A domain-containing protein</fullName>
    </recommendedName>
</protein>
<feature type="active site" evidence="1">
    <location>
        <position position="209"/>
    </location>
</feature>
<evidence type="ECO:0000313" key="4">
    <source>
        <dbReference type="Proteomes" id="UP000605733"/>
    </source>
</evidence>
<dbReference type="CDD" id="cd04280">
    <property type="entry name" value="ZnMc_astacin_like"/>
    <property type="match status" value="1"/>
</dbReference>
<dbReference type="PRINTS" id="PR00480">
    <property type="entry name" value="ASTACIN"/>
</dbReference>
<name>A0ABQ1WEP1_9FLAO</name>
<dbReference type="PROSITE" id="PS51257">
    <property type="entry name" value="PROKAR_LIPOPROTEIN"/>
    <property type="match status" value="1"/>
</dbReference>
<proteinExistence type="predicted"/>
<keyword evidence="1" id="KW-0378">Hydrolase</keyword>
<gene>
    <name evidence="3" type="ORF">GCM10011532_07910</name>
</gene>
<dbReference type="InterPro" id="IPR006026">
    <property type="entry name" value="Peptidase_Metallo"/>
</dbReference>
<evidence type="ECO:0000256" key="1">
    <source>
        <dbReference type="PROSITE-ProRule" id="PRU01211"/>
    </source>
</evidence>
<comment type="cofactor">
    <cofactor evidence="1">
        <name>Zn(2+)</name>
        <dbReference type="ChEBI" id="CHEBI:29105"/>
    </cofactor>
    <text evidence="1">Binds 1 zinc ion per subunit.</text>
</comment>
<dbReference type="PANTHER" id="PTHR10127:SF850">
    <property type="entry name" value="METALLOENDOPEPTIDASE"/>
    <property type="match status" value="1"/>
</dbReference>
<keyword evidence="1" id="KW-0479">Metal-binding</keyword>
<dbReference type="SUPFAM" id="SSF55486">
    <property type="entry name" value="Metalloproteases ('zincins'), catalytic domain"/>
    <property type="match status" value="1"/>
</dbReference>
<dbReference type="PANTHER" id="PTHR10127">
    <property type="entry name" value="DISCOIDIN, CUB, EGF, LAMININ , AND ZINC METALLOPROTEASE DOMAIN CONTAINING"/>
    <property type="match status" value="1"/>
</dbReference>
<feature type="binding site" evidence="1">
    <location>
        <position position="218"/>
    </location>
    <ligand>
        <name>Zn(2+)</name>
        <dbReference type="ChEBI" id="CHEBI:29105"/>
        <note>catalytic</note>
    </ligand>
</feature>
<feature type="binding site" evidence="1">
    <location>
        <position position="208"/>
    </location>
    <ligand>
        <name>Zn(2+)</name>
        <dbReference type="ChEBI" id="CHEBI:29105"/>
        <note>catalytic</note>
    </ligand>
</feature>
<dbReference type="Proteomes" id="UP000605733">
    <property type="component" value="Unassembled WGS sequence"/>
</dbReference>
<dbReference type="Gene3D" id="3.40.390.10">
    <property type="entry name" value="Collagenase (Catalytic Domain)"/>
    <property type="match status" value="1"/>
</dbReference>
<evidence type="ECO:0000259" key="2">
    <source>
        <dbReference type="PROSITE" id="PS51864"/>
    </source>
</evidence>
<keyword evidence="1" id="KW-0645">Protease</keyword>
<reference evidence="4" key="1">
    <citation type="journal article" date="2019" name="Int. J. Syst. Evol. Microbiol.">
        <title>The Global Catalogue of Microorganisms (GCM) 10K type strain sequencing project: providing services to taxonomists for standard genome sequencing and annotation.</title>
        <authorList>
            <consortium name="The Broad Institute Genomics Platform"/>
            <consortium name="The Broad Institute Genome Sequencing Center for Infectious Disease"/>
            <person name="Wu L."/>
            <person name="Ma J."/>
        </authorList>
    </citation>
    <scope>NUCLEOTIDE SEQUENCE [LARGE SCALE GENOMIC DNA]</scope>
    <source>
        <strain evidence="4">CGMCC 1.15422</strain>
    </source>
</reference>
<organism evidence="3 4">
    <name type="scientific">Christiangramia forsetii</name>
    <dbReference type="NCBI Taxonomy" id="411153"/>
    <lineage>
        <taxon>Bacteria</taxon>
        <taxon>Pseudomonadati</taxon>
        <taxon>Bacteroidota</taxon>
        <taxon>Flavobacteriia</taxon>
        <taxon>Flavobacteriales</taxon>
        <taxon>Flavobacteriaceae</taxon>
        <taxon>Christiangramia</taxon>
    </lineage>
</organism>
<dbReference type="PROSITE" id="PS51864">
    <property type="entry name" value="ASTACIN"/>
    <property type="match status" value="1"/>
</dbReference>
<dbReference type="InterPro" id="IPR001506">
    <property type="entry name" value="Peptidase_M12A"/>
</dbReference>
<dbReference type="EMBL" id="BMIX01000001">
    <property type="protein sequence ID" value="GGG26953.1"/>
    <property type="molecule type" value="Genomic_DNA"/>
</dbReference>
<evidence type="ECO:0000313" key="3">
    <source>
        <dbReference type="EMBL" id="GGG26953.1"/>
    </source>
</evidence>
<feature type="binding site" evidence="1">
    <location>
        <position position="212"/>
    </location>
    <ligand>
        <name>Zn(2+)</name>
        <dbReference type="ChEBI" id="CHEBI:29105"/>
        <note>catalytic</note>
    </ligand>
</feature>
<dbReference type="SMART" id="SM00235">
    <property type="entry name" value="ZnMc"/>
    <property type="match status" value="1"/>
</dbReference>
<dbReference type="InterPro" id="IPR034035">
    <property type="entry name" value="Astacin-like_dom"/>
</dbReference>
<keyword evidence="1" id="KW-0482">Metalloprotease</keyword>
<keyword evidence="1" id="KW-0862">Zinc</keyword>
<keyword evidence="4" id="KW-1185">Reference proteome</keyword>
<dbReference type="InterPro" id="IPR024079">
    <property type="entry name" value="MetalloPept_cat_dom_sf"/>
</dbReference>
<dbReference type="Pfam" id="PF01400">
    <property type="entry name" value="Astacin"/>
    <property type="match status" value="1"/>
</dbReference>
<feature type="domain" description="Peptidase M12A" evidence="2">
    <location>
        <begin position="121"/>
        <end position="311"/>
    </location>
</feature>
<sequence>MFKYYKLKIKKDLLMRKLKLFFWLPVLSIMACSDDPVSEDIQVENQNQITTSNSNDPLVEIAFPESKGSITDIYYTGMKMPVENVNGKYIYQGDIIIPKGKSSKSPVKLVFEKGEDVPENKSVGRTSAYWTDNVVYYDLDGSLPDKNRVYDAISHWEANTNLEFVKRSGQSNYIYFTPGSGCSSYVGMTGGRQEITLASACSTGNTIHEIGHAVGLWHEQSRVDRDRHITIHFENIQSGRGYNFETYASAGYDGEEFTTNLDFGSIMMYSPYSFSKNGEPTITRADGSLYSAQRSSLSSGDVQGVNSMYPSTDGGSETNYINGEYYTINGLTVMYYYDYWYYESPFGLKRVELIRGNWFYI</sequence>
<accession>A0ABQ1WEP1</accession>
<comment type="caution">
    <text evidence="3">The sequence shown here is derived from an EMBL/GenBank/DDBJ whole genome shotgun (WGS) entry which is preliminary data.</text>
</comment>